<evidence type="ECO:0000313" key="2">
    <source>
        <dbReference type="EMBL" id="TSH96930.1"/>
    </source>
</evidence>
<dbReference type="GO" id="GO:0016788">
    <property type="term" value="F:hydrolase activity, acting on ester bonds"/>
    <property type="evidence" value="ECO:0007669"/>
    <property type="project" value="InterPro"/>
</dbReference>
<dbReference type="Proteomes" id="UP000318405">
    <property type="component" value="Unassembled WGS sequence"/>
</dbReference>
<dbReference type="InterPro" id="IPR029058">
    <property type="entry name" value="AB_hydrolase_fold"/>
</dbReference>
<feature type="domain" description="GPI inositol-deacylase PGAP1-like alpha/beta" evidence="1">
    <location>
        <begin position="86"/>
        <end position="149"/>
    </location>
</feature>
<dbReference type="EMBL" id="VLTJ01000012">
    <property type="protein sequence ID" value="TSH96930.1"/>
    <property type="molecule type" value="Genomic_DNA"/>
</dbReference>
<keyword evidence="3" id="KW-1185">Reference proteome</keyword>
<dbReference type="SUPFAM" id="SSF53474">
    <property type="entry name" value="alpha/beta-Hydrolases"/>
    <property type="match status" value="1"/>
</dbReference>
<keyword evidence="2" id="KW-0378">Hydrolase</keyword>
<comment type="caution">
    <text evidence="2">The sequence shown here is derived from an EMBL/GenBank/DDBJ whole genome shotgun (WGS) entry which is preliminary data.</text>
</comment>
<reference evidence="2 3" key="1">
    <citation type="submission" date="2019-07" db="EMBL/GenBank/DDBJ databases">
        <title>Qingshengfaniella alkalisoli gen. nov., sp. nov., isolated from saline soil.</title>
        <authorList>
            <person name="Xu L."/>
            <person name="Huang X.-X."/>
            <person name="Sun J.-Q."/>
        </authorList>
    </citation>
    <scope>NUCLEOTIDE SEQUENCE [LARGE SCALE GENOMIC DNA]</scope>
    <source>
        <strain evidence="2 3">DSM 27279</strain>
    </source>
</reference>
<dbReference type="InterPro" id="IPR012908">
    <property type="entry name" value="PGAP1-ab_dom-like"/>
</dbReference>
<dbReference type="AlphaFoldDB" id="A0A556AVI8"/>
<accession>A0A556AVI8</accession>
<proteinExistence type="predicted"/>
<gene>
    <name evidence="2" type="ORF">FOZ76_07820</name>
</gene>
<protein>
    <submittedName>
        <fullName evidence="2">Alpha/beta hydrolase</fullName>
    </submittedName>
</protein>
<sequence>MEPPSVGLLMLEARAAAELSLFLATVPLLRLAPAGDGHPVLVLPGLSAGDATTYPLRAFLRDRGYRPHGWKLGPNRGPRPGVEEKLIQRLTDLHERYQRKVSVIGWSLGGVYARLLAHHMPERVRSVVTLGSPFASEPRATNAWRLYELLSGRTVDDWAERAWMKAPPPVPSTAIFSRTDGVVAWRGCMEQESATSENIEVEGSHCGLGHNPAALYAIADRLAQPEGEWTPFQRTGLRRLVYRDPYRTTPA</sequence>
<evidence type="ECO:0000313" key="3">
    <source>
        <dbReference type="Proteomes" id="UP000318405"/>
    </source>
</evidence>
<dbReference type="Gene3D" id="3.40.50.1820">
    <property type="entry name" value="alpha/beta hydrolase"/>
    <property type="match status" value="1"/>
</dbReference>
<evidence type="ECO:0000259" key="1">
    <source>
        <dbReference type="Pfam" id="PF07819"/>
    </source>
</evidence>
<dbReference type="Pfam" id="PF07819">
    <property type="entry name" value="PGAP1"/>
    <property type="match status" value="1"/>
</dbReference>
<name>A0A556AVI8_9BURK</name>
<dbReference type="OrthoDB" id="345573at2"/>
<organism evidence="2 3">
    <name type="scientific">Verticiella sediminum</name>
    <dbReference type="NCBI Taxonomy" id="1247510"/>
    <lineage>
        <taxon>Bacteria</taxon>
        <taxon>Pseudomonadati</taxon>
        <taxon>Pseudomonadota</taxon>
        <taxon>Betaproteobacteria</taxon>
        <taxon>Burkholderiales</taxon>
        <taxon>Alcaligenaceae</taxon>
        <taxon>Verticiella</taxon>
    </lineage>
</organism>